<evidence type="ECO:0000313" key="2">
    <source>
        <dbReference type="WBParaSite" id="PSU_v2.g2850.t1"/>
    </source>
</evidence>
<name>A0A914YPV1_9BILA</name>
<sequence length="224" mass="26091">MIKVQKKLLPKNELIHNTALKFSFNRSSYDVIKEVEKNRNKLQNDRFAEMLIKTMKDCVDSAYILASFRKQIRENANFEKILENQDIMKQNLNLLVRNMHLNHQPFFFQNADVNWEATFEKVIKNLRFQKRQAVFKTLKETVGYGITSDGIEYFFTLPLNNQTQCYSNKECSVGSKLRTKACGNFRIPEKCGNSFQYILLIEKSGRLSKLSKLMPNGGITSIQN</sequence>
<protein>
    <submittedName>
        <fullName evidence="2">Uncharacterized protein</fullName>
    </submittedName>
</protein>
<dbReference type="Proteomes" id="UP000887577">
    <property type="component" value="Unplaced"/>
</dbReference>
<evidence type="ECO:0000313" key="1">
    <source>
        <dbReference type="Proteomes" id="UP000887577"/>
    </source>
</evidence>
<proteinExistence type="predicted"/>
<dbReference type="WBParaSite" id="PSU_v2.g2850.t1">
    <property type="protein sequence ID" value="PSU_v2.g2850.t1"/>
    <property type="gene ID" value="PSU_v2.g2850"/>
</dbReference>
<accession>A0A914YPV1</accession>
<keyword evidence="1" id="KW-1185">Reference proteome</keyword>
<dbReference type="AlphaFoldDB" id="A0A914YPV1"/>
<reference evidence="2" key="1">
    <citation type="submission" date="2022-11" db="UniProtKB">
        <authorList>
            <consortium name="WormBaseParasite"/>
        </authorList>
    </citation>
    <scope>IDENTIFICATION</scope>
</reference>
<organism evidence="1 2">
    <name type="scientific">Panagrolaimus superbus</name>
    <dbReference type="NCBI Taxonomy" id="310955"/>
    <lineage>
        <taxon>Eukaryota</taxon>
        <taxon>Metazoa</taxon>
        <taxon>Ecdysozoa</taxon>
        <taxon>Nematoda</taxon>
        <taxon>Chromadorea</taxon>
        <taxon>Rhabditida</taxon>
        <taxon>Tylenchina</taxon>
        <taxon>Panagrolaimomorpha</taxon>
        <taxon>Panagrolaimoidea</taxon>
        <taxon>Panagrolaimidae</taxon>
        <taxon>Panagrolaimus</taxon>
    </lineage>
</organism>